<accession>A0A235EW83</accession>
<dbReference type="InterPro" id="IPR050204">
    <property type="entry name" value="AraC_XylS_family_regulators"/>
</dbReference>
<dbReference type="PANTHER" id="PTHR46796:SF6">
    <property type="entry name" value="ARAC SUBFAMILY"/>
    <property type="match status" value="1"/>
</dbReference>
<keyword evidence="3" id="KW-0010">Activator</keyword>
<dbReference type="SMART" id="SM00342">
    <property type="entry name" value="HTH_ARAC"/>
    <property type="match status" value="1"/>
</dbReference>
<dbReference type="InterPro" id="IPR018060">
    <property type="entry name" value="HTH_AraC"/>
</dbReference>
<dbReference type="EMBL" id="NOIH01000020">
    <property type="protein sequence ID" value="OYD53023.1"/>
    <property type="molecule type" value="Genomic_DNA"/>
</dbReference>
<dbReference type="Gene3D" id="1.10.10.60">
    <property type="entry name" value="Homeodomain-like"/>
    <property type="match status" value="1"/>
</dbReference>
<dbReference type="PANTHER" id="PTHR46796">
    <property type="entry name" value="HTH-TYPE TRANSCRIPTIONAL ACTIVATOR RHAS-RELATED"/>
    <property type="match status" value="1"/>
</dbReference>
<dbReference type="RefSeq" id="WP_094269269.1">
    <property type="nucleotide sequence ID" value="NZ_JAQVFK010000047.1"/>
</dbReference>
<dbReference type="GO" id="GO:0003700">
    <property type="term" value="F:DNA-binding transcription factor activity"/>
    <property type="evidence" value="ECO:0007669"/>
    <property type="project" value="InterPro"/>
</dbReference>
<evidence type="ECO:0000313" key="7">
    <source>
        <dbReference type="Proteomes" id="UP000215181"/>
    </source>
</evidence>
<dbReference type="InterPro" id="IPR035418">
    <property type="entry name" value="AraC-bd_2"/>
</dbReference>
<dbReference type="PROSITE" id="PS00041">
    <property type="entry name" value="HTH_ARAC_FAMILY_1"/>
    <property type="match status" value="1"/>
</dbReference>
<keyword evidence="7" id="KW-1185">Reference proteome</keyword>
<evidence type="ECO:0000256" key="4">
    <source>
        <dbReference type="ARBA" id="ARBA00023163"/>
    </source>
</evidence>
<dbReference type="Proteomes" id="UP000215181">
    <property type="component" value="Unassembled WGS sequence"/>
</dbReference>
<comment type="caution">
    <text evidence="6">The sequence shown here is derived from an EMBL/GenBank/DDBJ whole genome shotgun (WGS) entry which is preliminary data.</text>
</comment>
<dbReference type="Pfam" id="PF14525">
    <property type="entry name" value="AraC_binding_2"/>
    <property type="match status" value="1"/>
</dbReference>
<organism evidence="6 7">
    <name type="scientific">Thauera propionica</name>
    <dbReference type="NCBI Taxonomy" id="2019431"/>
    <lineage>
        <taxon>Bacteria</taxon>
        <taxon>Pseudomonadati</taxon>
        <taxon>Pseudomonadota</taxon>
        <taxon>Betaproteobacteria</taxon>
        <taxon>Rhodocyclales</taxon>
        <taxon>Zoogloeaceae</taxon>
        <taxon>Thauera</taxon>
    </lineage>
</organism>
<name>A0A235EW83_9RHOO</name>
<dbReference type="AlphaFoldDB" id="A0A235EW83"/>
<feature type="domain" description="HTH araC/xylS-type" evidence="5">
    <location>
        <begin position="215"/>
        <end position="316"/>
    </location>
</feature>
<dbReference type="InterPro" id="IPR009057">
    <property type="entry name" value="Homeodomain-like_sf"/>
</dbReference>
<keyword evidence="4" id="KW-0804">Transcription</keyword>
<dbReference type="Pfam" id="PF12833">
    <property type="entry name" value="HTH_18"/>
    <property type="match status" value="1"/>
</dbReference>
<gene>
    <name evidence="6" type="ORF">CGK74_14995</name>
</gene>
<dbReference type="InterPro" id="IPR018062">
    <property type="entry name" value="HTH_AraC-typ_CS"/>
</dbReference>
<dbReference type="InterPro" id="IPR037923">
    <property type="entry name" value="HTH-like"/>
</dbReference>
<dbReference type="GO" id="GO:0043565">
    <property type="term" value="F:sequence-specific DNA binding"/>
    <property type="evidence" value="ECO:0007669"/>
    <property type="project" value="InterPro"/>
</dbReference>
<evidence type="ECO:0000259" key="5">
    <source>
        <dbReference type="PROSITE" id="PS01124"/>
    </source>
</evidence>
<evidence type="ECO:0000256" key="3">
    <source>
        <dbReference type="ARBA" id="ARBA00023159"/>
    </source>
</evidence>
<dbReference type="OrthoDB" id="185346at2"/>
<dbReference type="SUPFAM" id="SSF51215">
    <property type="entry name" value="Regulatory protein AraC"/>
    <property type="match status" value="1"/>
</dbReference>
<evidence type="ECO:0000313" key="6">
    <source>
        <dbReference type="EMBL" id="OYD53023.1"/>
    </source>
</evidence>
<proteinExistence type="predicted"/>
<dbReference type="PROSITE" id="PS01124">
    <property type="entry name" value="HTH_ARAC_FAMILY_2"/>
    <property type="match status" value="1"/>
</dbReference>
<dbReference type="SUPFAM" id="SSF46689">
    <property type="entry name" value="Homeodomain-like"/>
    <property type="match status" value="1"/>
</dbReference>
<reference evidence="6 7" key="1">
    <citation type="submission" date="2017-07" db="EMBL/GenBank/DDBJ databases">
        <title>Thauera sp. KNDSS-Mac4 genome sequence and assembly.</title>
        <authorList>
            <person name="Mayilraj S."/>
        </authorList>
    </citation>
    <scope>NUCLEOTIDE SEQUENCE [LARGE SCALE GENOMIC DNA]</scope>
    <source>
        <strain evidence="6 7">KNDSS-Mac4</strain>
    </source>
</reference>
<protein>
    <submittedName>
        <fullName evidence="6">AraC family transcriptional regulator</fullName>
    </submittedName>
</protein>
<sequence length="319" mass="36087">MPLQFLNCASSVFAAANPFEVSEYVRANVGSHSLRLSNAGDASASLSHRRAGMLDLCRLSYGAQARILSEGLGDIYHAQFILRGHCRYTLPDTTLDLSAGHVLVINPDEPLDLTYSDDCEKFILRIPSPMLDDACAEHRWFKPNERIKFSQVPHKFEDIDSLLILLRLLCEEAESDMATPQMLQHYNRVVTTKLMVMLKHNVSMVTPTQRAPSFERLVNYIDRNIKLELTAEQLAQYAGLSLRSLYMLFEKNTKTTPKNFVRQKKLEQVHAILTNPAQCCPNVTAVALEYGFTHLGRFSELYKSTYGVLPSQSIRCRQS</sequence>
<evidence type="ECO:0000256" key="2">
    <source>
        <dbReference type="ARBA" id="ARBA00023125"/>
    </source>
</evidence>
<keyword evidence="2" id="KW-0238">DNA-binding</keyword>
<keyword evidence="1" id="KW-0805">Transcription regulation</keyword>
<evidence type="ECO:0000256" key="1">
    <source>
        <dbReference type="ARBA" id="ARBA00023015"/>
    </source>
</evidence>